<dbReference type="InterPro" id="IPR013424">
    <property type="entry name" value="Ice-binding_C"/>
</dbReference>
<dbReference type="STRING" id="980251.GCA_001642875_03485"/>
<dbReference type="RefSeq" id="WP_084416777.1">
    <property type="nucleotide sequence ID" value="NZ_CP042912.1"/>
</dbReference>
<name>A0A5B9P6C3_9BACT</name>
<keyword evidence="2" id="KW-1185">Reference proteome</keyword>
<evidence type="ECO:0000313" key="2">
    <source>
        <dbReference type="Proteomes" id="UP000322214"/>
    </source>
</evidence>
<dbReference type="EMBL" id="CP042912">
    <property type="protein sequence ID" value="QEG22137.1"/>
    <property type="molecule type" value="Genomic_DNA"/>
</dbReference>
<sequence length="340" mass="37213">MKFLNIHRSPMLHGIATLTAIALFTPTTVSAQISLPRNVVTYIDSEYTISNGTNDISDSLDDSEFSDTGYLSASLDGAMNQLVDTSTVQSVFNLDAASGKITSSMDVDLSLIGYNGSDYGWGEYTLEGNTEAFIQDVININDNSFGFMEISIGYDGSMLHELRLDSQDESSAGIETHSNLRTFLSWEPDAVADLFFTDGDQVSSSDTLNEEIAGFDPKSKTNSLTVDSLSQPAIIPLLGDPASFTLSIGWDELARTRIYNVDALWAESSISHDFMSTANLQLNFYDENMNPMAAPSYTSSQGINYQFSAVPEPSSLVVLNLLTSVLILRRRRQIQALFDN</sequence>
<gene>
    <name evidence="1" type="ORF">MFFC18_19980</name>
</gene>
<protein>
    <recommendedName>
        <fullName evidence="3">PEP-CTERM protein-sorting domain-containing protein</fullName>
    </recommendedName>
</protein>
<reference evidence="1 2" key="1">
    <citation type="submission" date="2019-08" db="EMBL/GenBank/DDBJ databases">
        <title>Deep-cultivation of Planctomycetes and their phenomic and genomic characterization uncovers novel biology.</title>
        <authorList>
            <person name="Wiegand S."/>
            <person name="Jogler M."/>
            <person name="Boedeker C."/>
            <person name="Pinto D."/>
            <person name="Vollmers J."/>
            <person name="Rivas-Marin E."/>
            <person name="Kohn T."/>
            <person name="Peeters S.H."/>
            <person name="Heuer A."/>
            <person name="Rast P."/>
            <person name="Oberbeckmann S."/>
            <person name="Bunk B."/>
            <person name="Jeske O."/>
            <person name="Meyerdierks A."/>
            <person name="Storesund J.E."/>
            <person name="Kallscheuer N."/>
            <person name="Luecker S."/>
            <person name="Lage O.M."/>
            <person name="Pohl T."/>
            <person name="Merkel B.J."/>
            <person name="Hornburger P."/>
            <person name="Mueller R.-W."/>
            <person name="Bruemmer F."/>
            <person name="Labrenz M."/>
            <person name="Spormann A.M."/>
            <person name="Op den Camp H."/>
            <person name="Overmann J."/>
            <person name="Amann R."/>
            <person name="Jetten M.S.M."/>
            <person name="Mascher T."/>
            <person name="Medema M.H."/>
            <person name="Devos D.P."/>
            <person name="Kaster A.-K."/>
            <person name="Ovreas L."/>
            <person name="Rohde M."/>
            <person name="Galperin M.Y."/>
            <person name="Jogler C."/>
        </authorList>
    </citation>
    <scope>NUCLEOTIDE SEQUENCE [LARGE SCALE GENOMIC DNA]</scope>
    <source>
        <strain evidence="1 2">FC18</strain>
    </source>
</reference>
<dbReference type="AlphaFoldDB" id="A0A5B9P6C3"/>
<evidence type="ECO:0000313" key="1">
    <source>
        <dbReference type="EMBL" id="QEG22137.1"/>
    </source>
</evidence>
<accession>A0A5B9P6C3</accession>
<proteinExistence type="predicted"/>
<dbReference type="KEGG" id="mff:MFFC18_19980"/>
<organism evidence="1 2">
    <name type="scientific">Mariniblastus fucicola</name>
    <dbReference type="NCBI Taxonomy" id="980251"/>
    <lineage>
        <taxon>Bacteria</taxon>
        <taxon>Pseudomonadati</taxon>
        <taxon>Planctomycetota</taxon>
        <taxon>Planctomycetia</taxon>
        <taxon>Pirellulales</taxon>
        <taxon>Pirellulaceae</taxon>
        <taxon>Mariniblastus</taxon>
    </lineage>
</organism>
<dbReference type="NCBIfam" id="TIGR02595">
    <property type="entry name" value="PEP_CTERM"/>
    <property type="match status" value="1"/>
</dbReference>
<evidence type="ECO:0008006" key="3">
    <source>
        <dbReference type="Google" id="ProtNLM"/>
    </source>
</evidence>
<dbReference type="Proteomes" id="UP000322214">
    <property type="component" value="Chromosome"/>
</dbReference>